<dbReference type="PROSITE" id="PS50977">
    <property type="entry name" value="HTH_TETR_2"/>
    <property type="match status" value="1"/>
</dbReference>
<name>A0ABS5VAK4_9MICO</name>
<dbReference type="SUPFAM" id="SSF46689">
    <property type="entry name" value="Homeodomain-like"/>
    <property type="match status" value="1"/>
</dbReference>
<protein>
    <submittedName>
        <fullName evidence="6">TetR/AcrR family transcriptional regulator</fullName>
    </submittedName>
</protein>
<dbReference type="PANTHER" id="PTHR30055">
    <property type="entry name" value="HTH-TYPE TRANSCRIPTIONAL REGULATOR RUTR"/>
    <property type="match status" value="1"/>
</dbReference>
<reference evidence="6 7" key="1">
    <citation type="submission" date="2021-05" db="EMBL/GenBank/DDBJ databases">
        <title>Whole genome sequence of Curtobacterium flaccumfaciens pv. flaccumfaciens strain CFBP 8819.</title>
        <authorList>
            <person name="Osdaghi E."/>
            <person name="Taghouti G."/>
            <person name="Portier P."/>
            <person name="Fazliarab A."/>
            <person name="Taghavi S.M."/>
            <person name="Briand M."/>
            <person name="Le-Saux M."/>
            <person name="Jacques M.-A."/>
        </authorList>
    </citation>
    <scope>NUCLEOTIDE SEQUENCE [LARGE SCALE GENOMIC DNA]</scope>
    <source>
        <strain evidence="6 7">CFBP 8819</strain>
    </source>
</reference>
<dbReference type="Pfam" id="PF00440">
    <property type="entry name" value="TetR_N"/>
    <property type="match status" value="1"/>
</dbReference>
<accession>A0ABS5VAK4</accession>
<evidence type="ECO:0000313" key="6">
    <source>
        <dbReference type="EMBL" id="MBT1586501.1"/>
    </source>
</evidence>
<dbReference type="RefSeq" id="WP_214543470.1">
    <property type="nucleotide sequence ID" value="NZ_JAHEWS010000001.1"/>
</dbReference>
<comment type="caution">
    <text evidence="6">The sequence shown here is derived from an EMBL/GenBank/DDBJ whole genome shotgun (WGS) entry which is preliminary data.</text>
</comment>
<keyword evidence="7" id="KW-1185">Reference proteome</keyword>
<evidence type="ECO:0000256" key="2">
    <source>
        <dbReference type="ARBA" id="ARBA00023125"/>
    </source>
</evidence>
<organism evidence="6 7">
    <name type="scientific">Curtobacterium aurantiacum</name>
    <dbReference type="NCBI Taxonomy" id="3236919"/>
    <lineage>
        <taxon>Bacteria</taxon>
        <taxon>Bacillati</taxon>
        <taxon>Actinomycetota</taxon>
        <taxon>Actinomycetes</taxon>
        <taxon>Micrococcales</taxon>
        <taxon>Microbacteriaceae</taxon>
        <taxon>Curtobacterium</taxon>
    </lineage>
</organism>
<evidence type="ECO:0000256" key="3">
    <source>
        <dbReference type="ARBA" id="ARBA00023163"/>
    </source>
</evidence>
<evidence type="ECO:0000256" key="4">
    <source>
        <dbReference type="PROSITE-ProRule" id="PRU00335"/>
    </source>
</evidence>
<dbReference type="Proteomes" id="UP001519641">
    <property type="component" value="Unassembled WGS sequence"/>
</dbReference>
<proteinExistence type="predicted"/>
<evidence type="ECO:0000259" key="5">
    <source>
        <dbReference type="PROSITE" id="PS50977"/>
    </source>
</evidence>
<dbReference type="EMBL" id="JAHEWS010000001">
    <property type="protein sequence ID" value="MBT1586501.1"/>
    <property type="molecule type" value="Genomic_DNA"/>
</dbReference>
<feature type="domain" description="HTH tetR-type" evidence="5">
    <location>
        <begin position="13"/>
        <end position="73"/>
    </location>
</feature>
<keyword evidence="1" id="KW-0805">Transcription regulation</keyword>
<dbReference type="Gene3D" id="1.10.357.10">
    <property type="entry name" value="Tetracycline Repressor, domain 2"/>
    <property type="match status" value="1"/>
</dbReference>
<dbReference type="InterPro" id="IPR050109">
    <property type="entry name" value="HTH-type_TetR-like_transc_reg"/>
</dbReference>
<keyword evidence="2 4" id="KW-0238">DNA-binding</keyword>
<dbReference type="InterPro" id="IPR009057">
    <property type="entry name" value="Homeodomain-like_sf"/>
</dbReference>
<feature type="DNA-binding region" description="H-T-H motif" evidence="4">
    <location>
        <begin position="36"/>
        <end position="55"/>
    </location>
</feature>
<dbReference type="PANTHER" id="PTHR30055:SF234">
    <property type="entry name" value="HTH-TYPE TRANSCRIPTIONAL REGULATOR BETI"/>
    <property type="match status" value="1"/>
</dbReference>
<evidence type="ECO:0000256" key="1">
    <source>
        <dbReference type="ARBA" id="ARBA00023015"/>
    </source>
</evidence>
<keyword evidence="3" id="KW-0804">Transcription</keyword>
<evidence type="ECO:0000313" key="7">
    <source>
        <dbReference type="Proteomes" id="UP001519641"/>
    </source>
</evidence>
<sequence length="210" mass="22546">MDSTLGRRERGRQDKTRRILDAARTLFLERGVSGVTTQQIADRADVAVGTLFRYAATKAELLIMVQNERFAAAIDDGLVAVAAAPDDADAVPVVLALLGPVVRCVREHPENGRTYLHELVFGDPAEPNRHRGLALAQRLEDGVAAVLERHARVTTVDAPVLARVVTAVLHIGLTATVHQALTTEELLQDLSAQTTAVLGPALRTSGRAAR</sequence>
<gene>
    <name evidence="6" type="ORF">KK097_01570</name>
</gene>
<dbReference type="InterPro" id="IPR001647">
    <property type="entry name" value="HTH_TetR"/>
</dbReference>
<dbReference type="PRINTS" id="PR00455">
    <property type="entry name" value="HTHTETR"/>
</dbReference>